<evidence type="ECO:0000313" key="1">
    <source>
        <dbReference type="EMBL" id="ODV96611.1"/>
    </source>
</evidence>
<proteinExistence type="predicted"/>
<name>A0A1E4TY15_PACTA</name>
<sequence>MKFTRSLITFVAFTRVLNKSQVGFAEAFANNVQKNVGEIFSNIDSIPDMIMMIPPVLKQIVYQKEEQSLAVNSFASSFASSIQADVASTGSPIYNYHSYPPSQISDVIISNTPTAASSASNSASNINTITSGPRSSIQTSGIGFSSSKLISSSSSSTNTIVKTAMDKAAVINVDGLLLVPLAVTSALIMAGSILA</sequence>
<reference evidence="2" key="1">
    <citation type="submission" date="2016-05" db="EMBL/GenBank/DDBJ databases">
        <title>Comparative genomics of biotechnologically important yeasts.</title>
        <authorList>
            <consortium name="DOE Joint Genome Institute"/>
            <person name="Riley R."/>
            <person name="Haridas S."/>
            <person name="Wolfe K.H."/>
            <person name="Lopes M.R."/>
            <person name="Hittinger C.T."/>
            <person name="Goker M."/>
            <person name="Salamov A."/>
            <person name="Wisecaver J."/>
            <person name="Long T.M."/>
            <person name="Aerts A.L."/>
            <person name="Barry K."/>
            <person name="Choi C."/>
            <person name="Clum A."/>
            <person name="Coughlan A.Y."/>
            <person name="Deshpande S."/>
            <person name="Douglass A.P."/>
            <person name="Hanson S.J."/>
            <person name="Klenk H.-P."/>
            <person name="Labutti K."/>
            <person name="Lapidus A."/>
            <person name="Lindquist E."/>
            <person name="Lipzen A."/>
            <person name="Meier-Kolthoff J.P."/>
            <person name="Ohm R.A."/>
            <person name="Otillar R.P."/>
            <person name="Pangilinan J."/>
            <person name="Peng Y."/>
            <person name="Rokas A."/>
            <person name="Rosa C.A."/>
            <person name="Scheuner C."/>
            <person name="Sibirny A.A."/>
            <person name="Slot J.C."/>
            <person name="Stielow J.B."/>
            <person name="Sun H."/>
            <person name="Kurtzman C.P."/>
            <person name="Blackwell M."/>
            <person name="Grigoriev I.V."/>
            <person name="Jeffries T.W."/>
        </authorList>
    </citation>
    <scope>NUCLEOTIDE SEQUENCE [LARGE SCALE GENOMIC DNA]</scope>
    <source>
        <strain evidence="2">NRRL Y-2460</strain>
    </source>
</reference>
<organism evidence="1 2">
    <name type="scientific">Pachysolen tannophilus NRRL Y-2460</name>
    <dbReference type="NCBI Taxonomy" id="669874"/>
    <lineage>
        <taxon>Eukaryota</taxon>
        <taxon>Fungi</taxon>
        <taxon>Dikarya</taxon>
        <taxon>Ascomycota</taxon>
        <taxon>Saccharomycotina</taxon>
        <taxon>Pichiomycetes</taxon>
        <taxon>Pachysolenaceae</taxon>
        <taxon>Pachysolen</taxon>
    </lineage>
</organism>
<evidence type="ECO:0000313" key="2">
    <source>
        <dbReference type="Proteomes" id="UP000094236"/>
    </source>
</evidence>
<protein>
    <submittedName>
        <fullName evidence="1">Uncharacterized protein</fullName>
    </submittedName>
</protein>
<keyword evidence="2" id="KW-1185">Reference proteome</keyword>
<gene>
    <name evidence="1" type="ORF">PACTADRAFT_48442</name>
</gene>
<accession>A0A1E4TY15</accession>
<dbReference type="Proteomes" id="UP000094236">
    <property type="component" value="Unassembled WGS sequence"/>
</dbReference>
<dbReference type="AlphaFoldDB" id="A0A1E4TY15"/>
<dbReference type="EMBL" id="KV454012">
    <property type="protein sequence ID" value="ODV96611.1"/>
    <property type="molecule type" value="Genomic_DNA"/>
</dbReference>